<keyword evidence="5" id="KW-1185">Reference proteome</keyword>
<dbReference type="InterPro" id="IPR006315">
    <property type="entry name" value="OM_autotransptr_brl_dom"/>
</dbReference>
<comment type="caution">
    <text evidence="4">The sequence shown here is derived from an EMBL/GenBank/DDBJ whole genome shotgun (WGS) entry which is preliminary data.</text>
</comment>
<dbReference type="SMART" id="SM00869">
    <property type="entry name" value="Autotransporter"/>
    <property type="match status" value="1"/>
</dbReference>
<evidence type="ECO:0000313" key="4">
    <source>
        <dbReference type="EMBL" id="MEZ0473097.1"/>
    </source>
</evidence>
<protein>
    <submittedName>
        <fullName evidence="4">Autotransporter outer membrane beta-barrel domain-containing protein</fullName>
    </submittedName>
</protein>
<keyword evidence="2" id="KW-0732">Signal</keyword>
<reference evidence="4 5" key="1">
    <citation type="submission" date="2024-07" db="EMBL/GenBank/DDBJ databases">
        <title>Luteimonas salilacus sp. nov., isolated from the shore soil of Salt Lake in Tibet of China.</title>
        <authorList>
            <person name="Zhang X."/>
            <person name="Li A."/>
        </authorList>
    </citation>
    <scope>NUCLEOTIDE SEQUENCE [LARGE SCALE GENOMIC DNA]</scope>
    <source>
        <strain evidence="4 5">B3-2-R+30</strain>
    </source>
</reference>
<dbReference type="InterPro" id="IPR011050">
    <property type="entry name" value="Pectin_lyase_fold/virulence"/>
</dbReference>
<accession>A0ABV4HK28</accession>
<name>A0ABV4HK28_9GAMM</name>
<dbReference type="Pfam" id="PF18883">
    <property type="entry name" value="AC_1"/>
    <property type="match status" value="1"/>
</dbReference>
<dbReference type="EMBL" id="JBFWIC010000001">
    <property type="protein sequence ID" value="MEZ0473097.1"/>
    <property type="molecule type" value="Genomic_DNA"/>
</dbReference>
<feature type="signal peptide" evidence="2">
    <location>
        <begin position="1"/>
        <end position="30"/>
    </location>
</feature>
<dbReference type="PROSITE" id="PS51208">
    <property type="entry name" value="AUTOTRANSPORTER"/>
    <property type="match status" value="1"/>
</dbReference>
<dbReference type="RefSeq" id="WP_370563224.1">
    <property type="nucleotide sequence ID" value="NZ_JBFWIB010000003.1"/>
</dbReference>
<dbReference type="InterPro" id="IPR036709">
    <property type="entry name" value="Autotransporte_beta_dom_sf"/>
</dbReference>
<dbReference type="SUPFAM" id="SSF103515">
    <property type="entry name" value="Autotransporter"/>
    <property type="match status" value="1"/>
</dbReference>
<proteinExistence type="predicted"/>
<feature type="region of interest" description="Disordered" evidence="1">
    <location>
        <begin position="248"/>
        <end position="276"/>
    </location>
</feature>
<organism evidence="4 5">
    <name type="scientific">Luteimonas salinilitoris</name>
    <dbReference type="NCBI Taxonomy" id="3237697"/>
    <lineage>
        <taxon>Bacteria</taxon>
        <taxon>Pseudomonadati</taxon>
        <taxon>Pseudomonadota</taxon>
        <taxon>Gammaproteobacteria</taxon>
        <taxon>Lysobacterales</taxon>
        <taxon>Lysobacteraceae</taxon>
        <taxon>Luteimonas</taxon>
    </lineage>
</organism>
<evidence type="ECO:0000259" key="3">
    <source>
        <dbReference type="PROSITE" id="PS51208"/>
    </source>
</evidence>
<dbReference type="Proteomes" id="UP001566331">
    <property type="component" value="Unassembled WGS sequence"/>
</dbReference>
<sequence length="1169" mass="118741">MPTIRFVRPSSGFVLAVAAVLVLAPDGAGAQCDLIPTAGDDTYTCSSDVSFGDLVDTGGSNTLLFPEGGSGTLDGSVTFGLGVDRVEMQSGTITGGVVQGGGADAFVIGEGAVSGAVSQGNGVDTFAMTGGTIASLSQGSQLDHAEMHGGRIVGLFFAGDFFTMTGGRIGEVNLEQANNEMRMSGGQVDGNVVAAQHNDLLELSDGSIGGNVDFGNGNNRIIVTGGSIGGDVITGNGVDLFELRDGTVGGSASQGDGDDRAEIHGGSLGGSLDQGEGDNVALVSGGEIDGDLLSGAGIDLVEMSGGTIGGGVSQGAGDDRFEISDGTVLGAASQGNGVDTFVMTGGTIGSLNQGSQLDHAEMHGGHIVGLFFAGDFFTMTDGRVGEVDLEQANNEMRMSGGQVDGNVRAAQGNDLLELSGGAIGGNVNFNNGNDTVIVTGGSIGGEVVLFNPTRSNVQLHGDNVVAVSGGAIGGAVRTGQGSDRFTWENAGTIGGDIALGAGDDTAILRGLDETGLTATAAPDRAIDGGEGADVNTGADTDTLVFDATASAGSARYVRWERVSLTNASRFALDGDFILGDAGTTTGRFDIDATSILFAGNGANAAIAPSVDGGGATLVNAGVIDMTNGGSGATDRLTVVGDYVGTGGALRLDTVLGDDSSASDRLVISGGSASGSTGLEVVNFGGSGANTLLDGILLVHAIDGAGTSGGAFALNYPVAVGAYEYFLFRGGISNGSEENWYLRSTIVAPPAPTPENPNPPPPPQPAPAPPPLQPPPVPPPPAPAPPPGEPEPPVPPAPPGEPVPPPVPPTEPAPIPMPPSPPPAPGTPPPPAPPPSPPLPPTPGARPHVAEVVPLYRVETPTYAVVPPAAQQLGLAMLGTFHERQGEQGLLQPGGAFSAAWLRVFGQRHDQRWSGTVAPTFDGSLTGYQVGVDVFASERADAARHHLGLFVGQARMRGDVRGFAIGWDNLTVGDLRLDGDHLGLYWSRIAPDGGYLDAVVMATRLDGDSRSSRGLGVDLDGDGIGVSLEGGRQFALGERWILEPQAQLIWQRLSLDDREDAFSTVAFDEDDAVTARVGVRLHGSYDTAVGVVRPYLKANLWHDFAGTDRVVFGGDVIESERKGSALEFGGGVVSRVSETLSVFAVGDVTRNLGGERRRTLEGHLGLRADW</sequence>
<evidence type="ECO:0000313" key="5">
    <source>
        <dbReference type="Proteomes" id="UP001566331"/>
    </source>
</evidence>
<gene>
    <name evidence="4" type="ORF">AB6713_00465</name>
</gene>
<dbReference type="SUPFAM" id="SSF51126">
    <property type="entry name" value="Pectin lyase-like"/>
    <property type="match status" value="1"/>
</dbReference>
<feature type="chain" id="PRO_5045611677" evidence="2">
    <location>
        <begin position="31"/>
        <end position="1169"/>
    </location>
</feature>
<feature type="domain" description="Autotransporter" evidence="3">
    <location>
        <begin position="892"/>
        <end position="1169"/>
    </location>
</feature>
<dbReference type="Gene3D" id="2.40.128.130">
    <property type="entry name" value="Autotransporter beta-domain"/>
    <property type="match status" value="1"/>
</dbReference>
<dbReference type="InterPro" id="IPR012332">
    <property type="entry name" value="Autotransporter_pectin_lyase_C"/>
</dbReference>
<feature type="region of interest" description="Disordered" evidence="1">
    <location>
        <begin position="746"/>
        <end position="845"/>
    </location>
</feature>
<dbReference type="CDD" id="cd01344">
    <property type="entry name" value="PL2_Passenger_AT"/>
    <property type="match status" value="1"/>
</dbReference>
<dbReference type="Gene3D" id="2.160.20.20">
    <property type="match status" value="1"/>
</dbReference>
<feature type="compositionally biased region" description="Pro residues" evidence="1">
    <location>
        <begin position="748"/>
        <end position="843"/>
    </location>
</feature>
<dbReference type="Pfam" id="PF03797">
    <property type="entry name" value="Autotransporter"/>
    <property type="match status" value="1"/>
</dbReference>
<dbReference type="NCBIfam" id="TIGR01414">
    <property type="entry name" value="autotrans_barl"/>
    <property type="match status" value="1"/>
</dbReference>
<evidence type="ECO:0000256" key="2">
    <source>
        <dbReference type="SAM" id="SignalP"/>
    </source>
</evidence>
<dbReference type="InterPro" id="IPR043990">
    <property type="entry name" value="AC_1"/>
</dbReference>
<dbReference type="InterPro" id="IPR005546">
    <property type="entry name" value="Autotransporte_beta"/>
</dbReference>
<evidence type="ECO:0000256" key="1">
    <source>
        <dbReference type="SAM" id="MobiDB-lite"/>
    </source>
</evidence>